<dbReference type="EMBL" id="CM037620">
    <property type="protein sequence ID" value="KAH7994477.1"/>
    <property type="molecule type" value="Genomic_DNA"/>
</dbReference>
<dbReference type="Proteomes" id="UP000827872">
    <property type="component" value="Linkage Group LG07"/>
</dbReference>
<comment type="caution">
    <text evidence="1">The sequence shown here is derived from an EMBL/GenBank/DDBJ whole genome shotgun (WGS) entry which is preliminary data.</text>
</comment>
<evidence type="ECO:0000313" key="1">
    <source>
        <dbReference type="EMBL" id="KAH7994477.1"/>
    </source>
</evidence>
<name>A0ACB8EPC9_9SAUR</name>
<accession>A0ACB8EPC9</accession>
<reference evidence="1" key="1">
    <citation type="submission" date="2021-08" db="EMBL/GenBank/DDBJ databases">
        <title>The first chromosome-level gecko genome reveals the dynamic sex chromosomes of Neotropical dwarf geckos (Sphaerodactylidae: Sphaerodactylus).</title>
        <authorList>
            <person name="Pinto B.J."/>
            <person name="Keating S.E."/>
            <person name="Gamble T."/>
        </authorList>
    </citation>
    <scope>NUCLEOTIDE SEQUENCE</scope>
    <source>
        <strain evidence="1">TG3544</strain>
    </source>
</reference>
<gene>
    <name evidence="1" type="primary">CCBE1</name>
    <name evidence="1" type="ORF">K3G42_008084</name>
</gene>
<proteinExistence type="predicted"/>
<evidence type="ECO:0000313" key="2">
    <source>
        <dbReference type="Proteomes" id="UP000827872"/>
    </source>
</evidence>
<protein>
    <submittedName>
        <fullName evidence="1">Collagen and calcium-binding EGF domain-containing protein 1</fullName>
    </submittedName>
</protein>
<keyword evidence="2" id="KW-1185">Reference proteome</keyword>
<sequence length="94" mass="10173">MLLLPPGAGGGGAARRRLRCGLLLLLLLAAAPLGHAWTYREEPEDSDREVCSDSKVATTKYPCLKPGGQLATCFSLKCSFYESHLTGSSFPPYW</sequence>
<keyword evidence="1" id="KW-0176">Collagen</keyword>
<organism evidence="1 2">
    <name type="scientific">Sphaerodactylus townsendi</name>
    <dbReference type="NCBI Taxonomy" id="933632"/>
    <lineage>
        <taxon>Eukaryota</taxon>
        <taxon>Metazoa</taxon>
        <taxon>Chordata</taxon>
        <taxon>Craniata</taxon>
        <taxon>Vertebrata</taxon>
        <taxon>Euteleostomi</taxon>
        <taxon>Lepidosauria</taxon>
        <taxon>Squamata</taxon>
        <taxon>Bifurcata</taxon>
        <taxon>Gekkota</taxon>
        <taxon>Sphaerodactylidae</taxon>
        <taxon>Sphaerodactylus</taxon>
    </lineage>
</organism>